<keyword evidence="5" id="KW-0411">Iron-sulfur</keyword>
<dbReference type="PANTHER" id="PTHR43409">
    <property type="entry name" value="ANAEROBIC MAGNESIUM-PROTOPORPHYRIN IX MONOMETHYL ESTER CYCLASE-RELATED"/>
    <property type="match status" value="1"/>
</dbReference>
<keyword evidence="8" id="KW-1185">Reference proteome</keyword>
<dbReference type="InterPro" id="IPR006638">
    <property type="entry name" value="Elp3/MiaA/NifB-like_rSAM"/>
</dbReference>
<dbReference type="GO" id="GO:0046872">
    <property type="term" value="F:metal ion binding"/>
    <property type="evidence" value="ECO:0007669"/>
    <property type="project" value="UniProtKB-KW"/>
</dbReference>
<dbReference type="SMART" id="SM00729">
    <property type="entry name" value="Elp3"/>
    <property type="match status" value="1"/>
</dbReference>
<reference evidence="7 8" key="1">
    <citation type="submission" date="2019-03" db="EMBL/GenBank/DDBJ databases">
        <authorList>
            <person name="Nijsse B."/>
        </authorList>
    </citation>
    <scope>NUCLEOTIDE SEQUENCE [LARGE SCALE GENOMIC DNA]</scope>
    <source>
        <strain evidence="7">Desulfoluna butyratoxydans MSL71</strain>
    </source>
</reference>
<keyword evidence="3" id="KW-0479">Metal-binding</keyword>
<dbReference type="SFLD" id="SFLDG01095">
    <property type="entry name" value="Uncharacterised_Radical_SAM_Su"/>
    <property type="match status" value="1"/>
</dbReference>
<dbReference type="PROSITE" id="PS51918">
    <property type="entry name" value="RADICAL_SAM"/>
    <property type="match status" value="1"/>
</dbReference>
<dbReference type="GO" id="GO:0003824">
    <property type="term" value="F:catalytic activity"/>
    <property type="evidence" value="ECO:0007669"/>
    <property type="project" value="InterPro"/>
</dbReference>
<keyword evidence="4" id="KW-0408">Iron</keyword>
<evidence type="ECO:0000313" key="8">
    <source>
        <dbReference type="Proteomes" id="UP000507962"/>
    </source>
</evidence>
<evidence type="ECO:0000256" key="1">
    <source>
        <dbReference type="ARBA" id="ARBA00001966"/>
    </source>
</evidence>
<dbReference type="Pfam" id="PF04055">
    <property type="entry name" value="Radical_SAM"/>
    <property type="match status" value="1"/>
</dbReference>
<dbReference type="PANTHER" id="PTHR43409:SF4">
    <property type="entry name" value="RADICAL SAM SUPERFAMILY PROTEIN"/>
    <property type="match status" value="1"/>
</dbReference>
<evidence type="ECO:0000256" key="2">
    <source>
        <dbReference type="ARBA" id="ARBA00022691"/>
    </source>
</evidence>
<dbReference type="GO" id="GO:0051536">
    <property type="term" value="F:iron-sulfur cluster binding"/>
    <property type="evidence" value="ECO:0007669"/>
    <property type="project" value="UniProtKB-KW"/>
</dbReference>
<evidence type="ECO:0000256" key="4">
    <source>
        <dbReference type="ARBA" id="ARBA00023004"/>
    </source>
</evidence>
<evidence type="ECO:0000259" key="6">
    <source>
        <dbReference type="PROSITE" id="PS51918"/>
    </source>
</evidence>
<dbReference type="SUPFAM" id="SSF102114">
    <property type="entry name" value="Radical SAM enzymes"/>
    <property type="match status" value="1"/>
</dbReference>
<evidence type="ECO:0000256" key="5">
    <source>
        <dbReference type="ARBA" id="ARBA00023014"/>
    </source>
</evidence>
<name>A0A4U8YLQ3_9BACT</name>
<dbReference type="InterPro" id="IPR058240">
    <property type="entry name" value="rSAM_sf"/>
</dbReference>
<protein>
    <submittedName>
        <fullName evidence="7">Radical sam</fullName>
    </submittedName>
</protein>
<dbReference type="EMBL" id="CAADHO010000002">
    <property type="protein sequence ID" value="VFQ44079.1"/>
    <property type="molecule type" value="Genomic_DNA"/>
</dbReference>
<dbReference type="InterPro" id="IPR007197">
    <property type="entry name" value="rSAM"/>
</dbReference>
<dbReference type="Gene3D" id="3.20.20.70">
    <property type="entry name" value="Aldolase class I"/>
    <property type="match status" value="1"/>
</dbReference>
<dbReference type="InterPro" id="IPR013785">
    <property type="entry name" value="Aldolase_TIM"/>
</dbReference>
<organism evidence="7 8">
    <name type="scientific">Desulfoluna butyratoxydans</name>
    <dbReference type="NCBI Taxonomy" id="231438"/>
    <lineage>
        <taxon>Bacteria</taxon>
        <taxon>Pseudomonadati</taxon>
        <taxon>Thermodesulfobacteriota</taxon>
        <taxon>Desulfobacteria</taxon>
        <taxon>Desulfobacterales</taxon>
        <taxon>Desulfolunaceae</taxon>
        <taxon>Desulfoluna</taxon>
    </lineage>
</organism>
<gene>
    <name evidence="7" type="ORF">MSL71_17230</name>
</gene>
<dbReference type="SFLD" id="SFLDS00029">
    <property type="entry name" value="Radical_SAM"/>
    <property type="match status" value="1"/>
</dbReference>
<dbReference type="CDD" id="cd01335">
    <property type="entry name" value="Radical_SAM"/>
    <property type="match status" value="1"/>
</dbReference>
<dbReference type="Proteomes" id="UP000507962">
    <property type="component" value="Unassembled WGS sequence"/>
</dbReference>
<dbReference type="AlphaFoldDB" id="A0A4U8YLQ3"/>
<evidence type="ECO:0000256" key="3">
    <source>
        <dbReference type="ARBA" id="ARBA00022723"/>
    </source>
</evidence>
<proteinExistence type="predicted"/>
<dbReference type="InterPro" id="IPR051198">
    <property type="entry name" value="BchE-like"/>
</dbReference>
<dbReference type="SFLD" id="SFLDG01082">
    <property type="entry name" value="B12-binding_domain_containing"/>
    <property type="match status" value="1"/>
</dbReference>
<comment type="cofactor">
    <cofactor evidence="1">
        <name>[4Fe-4S] cluster</name>
        <dbReference type="ChEBI" id="CHEBI:49883"/>
    </cofactor>
</comment>
<sequence>MNEYGMDYEGMIFRPPSEAYSILLQVTVGCSHNKCTFCEMYKEKRIFKIKSDEQIMKDLAFAAKHHRHIRRLFLCDGDALILPQKRLVHILKEVRRQLPWVERVGTYANTKSIAKKSVEELKELKDLGLSIAYMGLETGDDETLSAIKKGADSARMIDMGTKIRSAGIKLSVTVLLGIAGRERSMVHARETGRVISAIDPEYVGALSLMLTPGTPLYQDHLDGKFPVLEPDELLHELGAMIAATHMTDGLFHSNHASNYLPIRAKLPEEKEETLALINRALEGKVALKPEHLRAL</sequence>
<keyword evidence="2" id="KW-0949">S-adenosyl-L-methionine</keyword>
<accession>A0A4U8YLQ3</accession>
<feature type="domain" description="Radical SAM core" evidence="6">
    <location>
        <begin position="14"/>
        <end position="250"/>
    </location>
</feature>
<evidence type="ECO:0000313" key="7">
    <source>
        <dbReference type="EMBL" id="VFQ44079.1"/>
    </source>
</evidence>